<reference evidence="3 4" key="1">
    <citation type="submission" date="2018-03" db="EMBL/GenBank/DDBJ databases">
        <title>Genome sequencing of Melaminivora sp.</title>
        <authorList>
            <person name="Kim S.-J."/>
            <person name="Heo J."/>
            <person name="Ahn J.-H."/>
            <person name="Kwon S.-W."/>
        </authorList>
    </citation>
    <scope>NUCLEOTIDE SEQUENCE [LARGE SCALE GENOMIC DNA]</scope>
    <source>
        <strain evidence="3 4">SC2-9</strain>
    </source>
</reference>
<gene>
    <name evidence="3" type="ORF">C6568_16015</name>
</gene>
<sequence>MNTDRPIHLDLDMPGASTFGQPAGAGAQAAPQDGRDAQQLEGEAQRLRALLDGNRSAPPPAAAPGLAQPAGPFALFASPALPGAPADPAPAAAGLPPDIDRQLATMARRLLVADGSGGQRAVQIELDTEHFPGVVLQVSEEGGRLQATFTCSREDSRERLAASCQWLAESLAERLGRAASVCVQTDDPEDRSPVQASAG</sequence>
<dbReference type="RefSeq" id="WP_106685022.1">
    <property type="nucleotide sequence ID" value="NZ_CP027667.1"/>
</dbReference>
<dbReference type="KEGG" id="mela:C6568_16015"/>
<feature type="compositionally biased region" description="Low complexity" evidence="1">
    <location>
        <begin position="20"/>
        <end position="32"/>
    </location>
</feature>
<feature type="compositionally biased region" description="Low complexity" evidence="1">
    <location>
        <begin position="63"/>
        <end position="97"/>
    </location>
</feature>
<evidence type="ECO:0000313" key="3">
    <source>
        <dbReference type="EMBL" id="AVO50571.1"/>
    </source>
</evidence>
<dbReference type="Pfam" id="PF02120">
    <property type="entry name" value="Flg_hook"/>
    <property type="match status" value="1"/>
</dbReference>
<dbReference type="EMBL" id="CP027667">
    <property type="protein sequence ID" value="AVO50571.1"/>
    <property type="molecule type" value="Genomic_DNA"/>
</dbReference>
<evidence type="ECO:0000313" key="4">
    <source>
        <dbReference type="Proteomes" id="UP000237925"/>
    </source>
</evidence>
<dbReference type="OrthoDB" id="8655910at2"/>
<dbReference type="InterPro" id="IPR038610">
    <property type="entry name" value="FliK-like_C_sf"/>
</dbReference>
<organism evidence="3 4">
    <name type="scientific">Melaminivora suipulveris</name>
    <dbReference type="NCBI Taxonomy" id="2109913"/>
    <lineage>
        <taxon>Bacteria</taxon>
        <taxon>Pseudomonadati</taxon>
        <taxon>Pseudomonadota</taxon>
        <taxon>Betaproteobacteria</taxon>
        <taxon>Burkholderiales</taxon>
        <taxon>Comamonadaceae</taxon>
        <taxon>Melaminivora</taxon>
    </lineage>
</organism>
<keyword evidence="4" id="KW-1185">Reference proteome</keyword>
<protein>
    <recommendedName>
        <fullName evidence="2">Flagellar hook-length control protein-like C-terminal domain-containing protein</fullName>
    </recommendedName>
</protein>
<feature type="compositionally biased region" description="Basic and acidic residues" evidence="1">
    <location>
        <begin position="33"/>
        <end position="46"/>
    </location>
</feature>
<accession>A0A2R3QFL8</accession>
<name>A0A2R3QFL8_9BURK</name>
<feature type="region of interest" description="Disordered" evidence="1">
    <location>
        <begin position="1"/>
        <end position="97"/>
    </location>
</feature>
<feature type="compositionally biased region" description="Basic and acidic residues" evidence="1">
    <location>
        <begin position="1"/>
        <end position="11"/>
    </location>
</feature>
<dbReference type="Gene3D" id="3.30.750.140">
    <property type="match status" value="1"/>
</dbReference>
<proteinExistence type="predicted"/>
<evidence type="ECO:0000259" key="2">
    <source>
        <dbReference type="Pfam" id="PF02120"/>
    </source>
</evidence>
<dbReference type="Proteomes" id="UP000237925">
    <property type="component" value="Chromosome"/>
</dbReference>
<feature type="domain" description="Flagellar hook-length control protein-like C-terminal" evidence="2">
    <location>
        <begin position="116"/>
        <end position="188"/>
    </location>
</feature>
<dbReference type="AlphaFoldDB" id="A0A2R3QFL8"/>
<dbReference type="InterPro" id="IPR021136">
    <property type="entry name" value="Flagellar_hook_control-like_C"/>
</dbReference>
<evidence type="ECO:0000256" key="1">
    <source>
        <dbReference type="SAM" id="MobiDB-lite"/>
    </source>
</evidence>